<keyword evidence="3" id="KW-1185">Reference proteome</keyword>
<dbReference type="Proteomes" id="UP000241818">
    <property type="component" value="Unassembled WGS sequence"/>
</dbReference>
<dbReference type="AlphaFoldDB" id="A0A2T3B3C7"/>
<dbReference type="OrthoDB" id="5377039at2759"/>
<gene>
    <name evidence="2" type="ORF">M430DRAFT_18305</name>
</gene>
<protein>
    <submittedName>
        <fullName evidence="2">Uncharacterized protein</fullName>
    </submittedName>
</protein>
<evidence type="ECO:0000256" key="1">
    <source>
        <dbReference type="SAM" id="MobiDB-lite"/>
    </source>
</evidence>
<sequence length="128" mass="14068">MSSSQQSSLPENQAPDQNPEHDQDDHTMMEAPDSPPDTQSVSASSQPFSAQQPTSQSSGGSRSNTEAKLNHGAPGSSWNNKKFYEEYERVYAQVIDQSWDNSEFSSRAHLLEELGTDGLDSQIRGSFT</sequence>
<dbReference type="GeneID" id="36571922"/>
<dbReference type="RefSeq" id="XP_024721399.1">
    <property type="nucleotide sequence ID" value="XM_024863841.1"/>
</dbReference>
<proteinExistence type="predicted"/>
<accession>A0A2T3B3C7</accession>
<organism evidence="2 3">
    <name type="scientific">Amorphotheca resinae ATCC 22711</name>
    <dbReference type="NCBI Taxonomy" id="857342"/>
    <lineage>
        <taxon>Eukaryota</taxon>
        <taxon>Fungi</taxon>
        <taxon>Dikarya</taxon>
        <taxon>Ascomycota</taxon>
        <taxon>Pezizomycotina</taxon>
        <taxon>Leotiomycetes</taxon>
        <taxon>Helotiales</taxon>
        <taxon>Amorphothecaceae</taxon>
        <taxon>Amorphotheca</taxon>
    </lineage>
</organism>
<feature type="compositionally biased region" description="Low complexity" evidence="1">
    <location>
        <begin position="38"/>
        <end position="58"/>
    </location>
</feature>
<reference evidence="2 3" key="1">
    <citation type="journal article" date="2018" name="New Phytol.">
        <title>Comparative genomics and transcriptomics depict ericoid mycorrhizal fungi as versatile saprotrophs and plant mutualists.</title>
        <authorList>
            <person name="Martino E."/>
            <person name="Morin E."/>
            <person name="Grelet G.A."/>
            <person name="Kuo A."/>
            <person name="Kohler A."/>
            <person name="Daghino S."/>
            <person name="Barry K.W."/>
            <person name="Cichocki N."/>
            <person name="Clum A."/>
            <person name="Dockter R.B."/>
            <person name="Hainaut M."/>
            <person name="Kuo R.C."/>
            <person name="LaButti K."/>
            <person name="Lindahl B.D."/>
            <person name="Lindquist E.A."/>
            <person name="Lipzen A."/>
            <person name="Khouja H.R."/>
            <person name="Magnuson J."/>
            <person name="Murat C."/>
            <person name="Ohm R.A."/>
            <person name="Singer S.W."/>
            <person name="Spatafora J.W."/>
            <person name="Wang M."/>
            <person name="Veneault-Fourrey C."/>
            <person name="Henrissat B."/>
            <person name="Grigoriev I.V."/>
            <person name="Martin F.M."/>
            <person name="Perotto S."/>
        </authorList>
    </citation>
    <scope>NUCLEOTIDE SEQUENCE [LARGE SCALE GENOMIC DNA]</scope>
    <source>
        <strain evidence="2 3">ATCC 22711</strain>
    </source>
</reference>
<feature type="compositionally biased region" description="Polar residues" evidence="1">
    <location>
        <begin position="1"/>
        <end position="16"/>
    </location>
</feature>
<evidence type="ECO:0000313" key="3">
    <source>
        <dbReference type="Proteomes" id="UP000241818"/>
    </source>
</evidence>
<feature type="compositionally biased region" description="Basic and acidic residues" evidence="1">
    <location>
        <begin position="18"/>
        <end position="28"/>
    </location>
</feature>
<dbReference type="InParanoid" id="A0A2T3B3C7"/>
<dbReference type="EMBL" id="KZ679010">
    <property type="protein sequence ID" value="PSS20129.1"/>
    <property type="molecule type" value="Genomic_DNA"/>
</dbReference>
<evidence type="ECO:0000313" key="2">
    <source>
        <dbReference type="EMBL" id="PSS20129.1"/>
    </source>
</evidence>
<name>A0A2T3B3C7_AMORE</name>
<feature type="region of interest" description="Disordered" evidence="1">
    <location>
        <begin position="1"/>
        <end position="81"/>
    </location>
</feature>